<proteinExistence type="predicted"/>
<dbReference type="EMBL" id="GGEC01023119">
    <property type="protein sequence ID" value="MBX03603.1"/>
    <property type="molecule type" value="Transcribed_RNA"/>
</dbReference>
<name>A0A2P2KCZ2_RHIMU</name>
<protein>
    <submittedName>
        <fullName evidence="1">Uncharacterized protein</fullName>
    </submittedName>
</protein>
<organism evidence="1">
    <name type="scientific">Rhizophora mucronata</name>
    <name type="common">Asiatic mangrove</name>
    <dbReference type="NCBI Taxonomy" id="61149"/>
    <lineage>
        <taxon>Eukaryota</taxon>
        <taxon>Viridiplantae</taxon>
        <taxon>Streptophyta</taxon>
        <taxon>Embryophyta</taxon>
        <taxon>Tracheophyta</taxon>
        <taxon>Spermatophyta</taxon>
        <taxon>Magnoliopsida</taxon>
        <taxon>eudicotyledons</taxon>
        <taxon>Gunneridae</taxon>
        <taxon>Pentapetalae</taxon>
        <taxon>rosids</taxon>
        <taxon>fabids</taxon>
        <taxon>Malpighiales</taxon>
        <taxon>Rhizophoraceae</taxon>
        <taxon>Rhizophora</taxon>
    </lineage>
</organism>
<sequence>MEMCPSHFFS</sequence>
<evidence type="ECO:0000313" key="1">
    <source>
        <dbReference type="EMBL" id="MBX03603.1"/>
    </source>
</evidence>
<accession>A0A2P2KCZ2</accession>
<reference evidence="1" key="1">
    <citation type="submission" date="2018-02" db="EMBL/GenBank/DDBJ databases">
        <title>Rhizophora mucronata_Transcriptome.</title>
        <authorList>
            <person name="Meera S.P."/>
            <person name="Sreeshan A."/>
            <person name="Augustine A."/>
        </authorList>
    </citation>
    <scope>NUCLEOTIDE SEQUENCE</scope>
    <source>
        <tissue evidence="1">Leaf</tissue>
    </source>
</reference>